<evidence type="ECO:0000259" key="2">
    <source>
        <dbReference type="Pfam" id="PF00174"/>
    </source>
</evidence>
<dbReference type="InterPro" id="IPR036374">
    <property type="entry name" value="OxRdtase_Mopterin-bd_sf"/>
</dbReference>
<dbReference type="EMBL" id="JAFFZS010000003">
    <property type="protein sequence ID" value="MBN0043693.1"/>
    <property type="molecule type" value="Genomic_DNA"/>
</dbReference>
<feature type="domain" description="Oxidoreductase molybdopterin-binding" evidence="2">
    <location>
        <begin position="43"/>
        <end position="187"/>
    </location>
</feature>
<dbReference type="SUPFAM" id="SSF56524">
    <property type="entry name" value="Oxidoreductase molybdopterin-binding domain"/>
    <property type="match status" value="1"/>
</dbReference>
<comment type="caution">
    <text evidence="3">The sequence shown here is derived from an EMBL/GenBank/DDBJ whole genome shotgun (WGS) entry which is preliminary data.</text>
</comment>
<feature type="region of interest" description="Disordered" evidence="1">
    <location>
        <begin position="1"/>
        <end position="28"/>
    </location>
</feature>
<sequence>MNVTRGFTGRARPQGASGASGPVLPPGQYDARDDWPVLSAEVTPMLTAEEWTFRIDGLVTRPRTWDWAQAQELPGSVYEGAVHCVTGWSKFGMRFSGVPLDVFLAEVRPDPSATHAVAYSHTGYTANLPLADLTGGRAWIAFTQDGRPLAPEHGGPARLLVPHLYFWKSAKWIAGLQLLDHDQPGFWERNGYHARGNPWEEQRYSGD</sequence>
<name>A0ABS2VKT5_STRAS</name>
<gene>
    <name evidence="3" type="ORF">JS756_06145</name>
</gene>
<dbReference type="Gene3D" id="3.90.420.10">
    <property type="entry name" value="Oxidoreductase, molybdopterin-binding domain"/>
    <property type="match status" value="1"/>
</dbReference>
<reference evidence="3 4" key="1">
    <citation type="submission" date="2021-02" db="EMBL/GenBank/DDBJ databases">
        <title>Whole genome sequencing of Streptomyces actuosus VRA1.</title>
        <authorList>
            <person name="Sen G."/>
            <person name="Sen A."/>
        </authorList>
    </citation>
    <scope>NUCLEOTIDE SEQUENCE [LARGE SCALE GENOMIC DNA]</scope>
    <source>
        <strain evidence="3 4">VRA1</strain>
    </source>
</reference>
<proteinExistence type="predicted"/>
<dbReference type="CDD" id="cd02109">
    <property type="entry name" value="arch_bact_SO_family_Moco"/>
    <property type="match status" value="1"/>
</dbReference>
<dbReference type="PANTHER" id="PTHR43032:SF4">
    <property type="entry name" value="OXIDOREDUCTASE MOLYBDOPTERIN-BINDING DOMAIN-CONTAINING PROTEIN"/>
    <property type="match status" value="1"/>
</dbReference>
<evidence type="ECO:0000313" key="3">
    <source>
        <dbReference type="EMBL" id="MBN0043693.1"/>
    </source>
</evidence>
<dbReference type="RefSeq" id="WP_205381912.1">
    <property type="nucleotide sequence ID" value="NZ_JAFFZS010000003.1"/>
</dbReference>
<dbReference type="InterPro" id="IPR000572">
    <property type="entry name" value="OxRdtase_Mopterin-bd_dom"/>
</dbReference>
<protein>
    <submittedName>
        <fullName evidence="3">Sulfite oxidase-like oxidoreductase</fullName>
    </submittedName>
</protein>
<dbReference type="Pfam" id="PF00174">
    <property type="entry name" value="Oxidored_molyb"/>
    <property type="match status" value="1"/>
</dbReference>
<dbReference type="PANTHER" id="PTHR43032">
    <property type="entry name" value="PROTEIN-METHIONINE-SULFOXIDE REDUCTASE"/>
    <property type="match status" value="1"/>
</dbReference>
<dbReference type="Proteomes" id="UP000788262">
    <property type="component" value="Unassembled WGS sequence"/>
</dbReference>
<keyword evidence="4" id="KW-1185">Reference proteome</keyword>
<evidence type="ECO:0000313" key="4">
    <source>
        <dbReference type="Proteomes" id="UP000788262"/>
    </source>
</evidence>
<organism evidence="3 4">
    <name type="scientific">Streptomyces actuosus</name>
    <dbReference type="NCBI Taxonomy" id="1885"/>
    <lineage>
        <taxon>Bacteria</taxon>
        <taxon>Bacillati</taxon>
        <taxon>Actinomycetota</taxon>
        <taxon>Actinomycetes</taxon>
        <taxon>Kitasatosporales</taxon>
        <taxon>Streptomycetaceae</taxon>
        <taxon>Streptomyces</taxon>
    </lineage>
</organism>
<evidence type="ECO:0000256" key="1">
    <source>
        <dbReference type="SAM" id="MobiDB-lite"/>
    </source>
</evidence>
<accession>A0ABS2VKT5</accession>